<gene>
    <name evidence="2" type="ORF">BDV28DRAFT_131572</name>
</gene>
<keyword evidence="1" id="KW-1133">Transmembrane helix</keyword>
<dbReference type="AlphaFoldDB" id="A0A5N6ZAH2"/>
<organism evidence="2 3">
    <name type="scientific">Aspergillus coremiiformis</name>
    <dbReference type="NCBI Taxonomy" id="138285"/>
    <lineage>
        <taxon>Eukaryota</taxon>
        <taxon>Fungi</taxon>
        <taxon>Dikarya</taxon>
        <taxon>Ascomycota</taxon>
        <taxon>Pezizomycotina</taxon>
        <taxon>Eurotiomycetes</taxon>
        <taxon>Eurotiomycetidae</taxon>
        <taxon>Eurotiales</taxon>
        <taxon>Aspergillaceae</taxon>
        <taxon>Aspergillus</taxon>
        <taxon>Aspergillus subgen. Circumdati</taxon>
    </lineage>
</organism>
<dbReference type="EMBL" id="ML739078">
    <property type="protein sequence ID" value="KAE8354193.1"/>
    <property type="molecule type" value="Genomic_DNA"/>
</dbReference>
<sequence>MSLSSHTLRDTLNNISRSDNIYFGIYLHLFSLPGMIASIFLRSSPKISLVYLFSLLRQIYVDSGQATRLELSHRMNDSVLYSVDRR</sequence>
<reference evidence="3" key="1">
    <citation type="submission" date="2019-04" db="EMBL/GenBank/DDBJ databases">
        <title>Friends and foes A comparative genomics studyof 23 Aspergillus species from section Flavi.</title>
        <authorList>
            <consortium name="DOE Joint Genome Institute"/>
            <person name="Kjaerbolling I."/>
            <person name="Vesth T."/>
            <person name="Frisvad J.C."/>
            <person name="Nybo J.L."/>
            <person name="Theobald S."/>
            <person name="Kildgaard S."/>
            <person name="Isbrandt T."/>
            <person name="Kuo A."/>
            <person name="Sato A."/>
            <person name="Lyhne E.K."/>
            <person name="Kogle M.E."/>
            <person name="Wiebenga A."/>
            <person name="Kun R.S."/>
            <person name="Lubbers R.J."/>
            <person name="Makela M.R."/>
            <person name="Barry K."/>
            <person name="Chovatia M."/>
            <person name="Clum A."/>
            <person name="Daum C."/>
            <person name="Haridas S."/>
            <person name="He G."/>
            <person name="LaButti K."/>
            <person name="Lipzen A."/>
            <person name="Mondo S."/>
            <person name="Riley R."/>
            <person name="Salamov A."/>
            <person name="Simmons B.A."/>
            <person name="Magnuson J.K."/>
            <person name="Henrissat B."/>
            <person name="Mortensen U.H."/>
            <person name="Larsen T.O."/>
            <person name="Devries R.P."/>
            <person name="Grigoriev I.V."/>
            <person name="Machida M."/>
            <person name="Baker S.E."/>
            <person name="Andersen M.R."/>
        </authorList>
    </citation>
    <scope>NUCLEOTIDE SEQUENCE [LARGE SCALE GENOMIC DNA]</scope>
    <source>
        <strain evidence="3">CBS 553.77</strain>
    </source>
</reference>
<keyword evidence="1" id="KW-0472">Membrane</keyword>
<evidence type="ECO:0000313" key="3">
    <source>
        <dbReference type="Proteomes" id="UP000327118"/>
    </source>
</evidence>
<proteinExistence type="predicted"/>
<feature type="transmembrane region" description="Helical" evidence="1">
    <location>
        <begin position="20"/>
        <end position="41"/>
    </location>
</feature>
<keyword evidence="1" id="KW-0812">Transmembrane</keyword>
<protein>
    <submittedName>
        <fullName evidence="2">Uncharacterized protein</fullName>
    </submittedName>
</protein>
<evidence type="ECO:0000313" key="2">
    <source>
        <dbReference type="EMBL" id="KAE8354193.1"/>
    </source>
</evidence>
<dbReference type="Proteomes" id="UP000327118">
    <property type="component" value="Unassembled WGS sequence"/>
</dbReference>
<keyword evidence="3" id="KW-1185">Reference proteome</keyword>
<name>A0A5N6ZAH2_9EURO</name>
<evidence type="ECO:0000256" key="1">
    <source>
        <dbReference type="SAM" id="Phobius"/>
    </source>
</evidence>
<accession>A0A5N6ZAH2</accession>